<proteinExistence type="inferred from homology"/>
<keyword evidence="6 12" id="KW-0227">DNA damage</keyword>
<dbReference type="InterPro" id="IPR002176">
    <property type="entry name" value="X-over_junc_endoDNase_RuvC"/>
</dbReference>
<comment type="cofactor">
    <cofactor evidence="12">
        <name>Mg(2+)</name>
        <dbReference type="ChEBI" id="CHEBI:18420"/>
    </cofactor>
    <text evidence="12">Binds 2 Mg(2+) ion per subunit.</text>
</comment>
<accession>A0ABU1GC72</accession>
<dbReference type="Gene3D" id="3.30.420.10">
    <property type="entry name" value="Ribonuclease H-like superfamily/Ribonuclease H"/>
    <property type="match status" value="1"/>
</dbReference>
<dbReference type="RefSeq" id="WP_230448062.1">
    <property type="nucleotide sequence ID" value="NZ_JARWAI010000005.1"/>
</dbReference>
<evidence type="ECO:0000256" key="10">
    <source>
        <dbReference type="ARBA" id="ARBA00023172"/>
    </source>
</evidence>
<feature type="active site" evidence="12">
    <location>
        <position position="16"/>
    </location>
</feature>
<dbReference type="CDD" id="cd16962">
    <property type="entry name" value="RuvC"/>
    <property type="match status" value="1"/>
</dbReference>
<dbReference type="InterPro" id="IPR012337">
    <property type="entry name" value="RNaseH-like_sf"/>
</dbReference>
<keyword evidence="2 12" id="KW-0963">Cytoplasm</keyword>
<keyword evidence="10 12" id="KW-0233">DNA recombination</keyword>
<protein>
    <recommendedName>
        <fullName evidence="12 13">Crossover junction endodeoxyribonuclease RuvC</fullName>
        <ecNumber evidence="12 13">3.1.21.10</ecNumber>
    </recommendedName>
    <alternativeName>
        <fullName evidence="12">Holliday junction nuclease RuvC</fullName>
    </alternativeName>
    <alternativeName>
        <fullName evidence="12">Holliday junction resolvase RuvC</fullName>
    </alternativeName>
</protein>
<evidence type="ECO:0000256" key="9">
    <source>
        <dbReference type="ARBA" id="ARBA00023125"/>
    </source>
</evidence>
<keyword evidence="3 12" id="KW-0540">Nuclease</keyword>
<evidence type="ECO:0000256" key="12">
    <source>
        <dbReference type="HAMAP-Rule" id="MF_00034"/>
    </source>
</evidence>
<feature type="region of interest" description="Disordered" evidence="14">
    <location>
        <begin position="166"/>
        <end position="185"/>
    </location>
</feature>
<keyword evidence="16" id="KW-1185">Reference proteome</keyword>
<dbReference type="PRINTS" id="PR00696">
    <property type="entry name" value="RSOLVASERUVC"/>
</dbReference>
<feature type="active site" evidence="12">
    <location>
        <position position="147"/>
    </location>
</feature>
<organism evidence="15 16">
    <name type="scientific">Vreelandella gomseomensis</name>
    <dbReference type="NCBI Taxonomy" id="370766"/>
    <lineage>
        <taxon>Bacteria</taxon>
        <taxon>Pseudomonadati</taxon>
        <taxon>Pseudomonadota</taxon>
        <taxon>Gammaproteobacteria</taxon>
        <taxon>Oceanospirillales</taxon>
        <taxon>Halomonadaceae</taxon>
        <taxon>Vreelandella</taxon>
    </lineage>
</organism>
<comment type="similarity">
    <text evidence="1 12">Belongs to the RuvC family.</text>
</comment>
<evidence type="ECO:0000313" key="15">
    <source>
        <dbReference type="EMBL" id="MDR5874887.1"/>
    </source>
</evidence>
<dbReference type="EC" id="3.1.21.10" evidence="12 13"/>
<evidence type="ECO:0000256" key="3">
    <source>
        <dbReference type="ARBA" id="ARBA00022722"/>
    </source>
</evidence>
<feature type="binding site" evidence="12">
    <location>
        <position position="16"/>
    </location>
    <ligand>
        <name>Mg(2+)</name>
        <dbReference type="ChEBI" id="CHEBI:18420"/>
        <label>1</label>
    </ligand>
</feature>
<dbReference type="PROSITE" id="PS01321">
    <property type="entry name" value="RUVC"/>
    <property type="match status" value="1"/>
</dbReference>
<feature type="binding site" evidence="12">
    <location>
        <position position="75"/>
    </location>
    <ligand>
        <name>Mg(2+)</name>
        <dbReference type="ChEBI" id="CHEBI:18420"/>
        <label>2</label>
    </ligand>
</feature>
<name>A0ABU1GC72_9GAMM</name>
<keyword evidence="8 12" id="KW-0460">Magnesium</keyword>
<dbReference type="Pfam" id="PF02075">
    <property type="entry name" value="RuvC"/>
    <property type="match status" value="1"/>
</dbReference>
<evidence type="ECO:0000256" key="13">
    <source>
        <dbReference type="NCBIfam" id="TIGR00228"/>
    </source>
</evidence>
<evidence type="ECO:0000256" key="8">
    <source>
        <dbReference type="ARBA" id="ARBA00022842"/>
    </source>
</evidence>
<dbReference type="PANTHER" id="PTHR30194">
    <property type="entry name" value="CROSSOVER JUNCTION ENDODEOXYRIBONUCLEASE RUVC"/>
    <property type="match status" value="1"/>
</dbReference>
<dbReference type="EMBL" id="JARWAI010000005">
    <property type="protein sequence ID" value="MDR5874887.1"/>
    <property type="molecule type" value="Genomic_DNA"/>
</dbReference>
<dbReference type="HAMAP" id="MF_00034">
    <property type="entry name" value="RuvC"/>
    <property type="match status" value="1"/>
</dbReference>
<dbReference type="NCBIfam" id="TIGR00228">
    <property type="entry name" value="ruvC"/>
    <property type="match status" value="1"/>
</dbReference>
<comment type="catalytic activity">
    <reaction evidence="12">
        <text>Endonucleolytic cleavage at a junction such as a reciprocal single-stranded crossover between two homologous DNA duplexes (Holliday junction).</text>
        <dbReference type="EC" id="3.1.21.10"/>
    </reaction>
</comment>
<evidence type="ECO:0000256" key="4">
    <source>
        <dbReference type="ARBA" id="ARBA00022723"/>
    </source>
</evidence>
<keyword evidence="11 12" id="KW-0234">DNA repair</keyword>
<dbReference type="InterPro" id="IPR020563">
    <property type="entry name" value="X-over_junc_endoDNase_Mg_BS"/>
</dbReference>
<keyword evidence="5 12" id="KW-0255">Endonuclease</keyword>
<reference evidence="15 16" key="1">
    <citation type="submission" date="2023-04" db="EMBL/GenBank/DDBJ databases">
        <title>A long-awaited taxogenomic arrangement of the family Halomonadaceae.</title>
        <authorList>
            <person name="De La Haba R."/>
            <person name="Chuvochina M."/>
            <person name="Wittouck S."/>
            <person name="Arahal D.R."/>
            <person name="Sanchez-Porro C."/>
            <person name="Hugenholtz P."/>
            <person name="Ventosa A."/>
        </authorList>
    </citation>
    <scope>NUCLEOTIDE SEQUENCE [LARGE SCALE GENOMIC DNA]</scope>
    <source>
        <strain evidence="15 16">DSM 18042</strain>
    </source>
</reference>
<feature type="compositionally biased region" description="Basic residues" evidence="14">
    <location>
        <begin position="173"/>
        <end position="185"/>
    </location>
</feature>
<feature type="binding site" evidence="12">
    <location>
        <position position="147"/>
    </location>
    <ligand>
        <name>Mg(2+)</name>
        <dbReference type="ChEBI" id="CHEBI:18420"/>
        <label>1</label>
    </ligand>
</feature>
<evidence type="ECO:0000256" key="11">
    <source>
        <dbReference type="ARBA" id="ARBA00023204"/>
    </source>
</evidence>
<sequence length="185" mass="19279">MQTSSAPSAVRILGIDPGSRITGYGVIELAGVVPRYVASGCIRTAEGALEQRLAQIYAGLSEVVGLHRPNAVAIERVFMAKNPDSALKLGQARGAALVCMANHGLAIEEYAARQIKQAVTGQGGADKLQVQHMVTAILQLAAAPQADAADALAIALTHAYASQAPQALSTRGAGRRRSTGRWRLS</sequence>
<keyword evidence="9 12" id="KW-0238">DNA-binding</keyword>
<dbReference type="PANTHER" id="PTHR30194:SF3">
    <property type="entry name" value="CROSSOVER JUNCTION ENDODEOXYRIBONUCLEASE RUVC"/>
    <property type="match status" value="1"/>
</dbReference>
<evidence type="ECO:0000313" key="16">
    <source>
        <dbReference type="Proteomes" id="UP001269267"/>
    </source>
</evidence>
<keyword evidence="7 12" id="KW-0378">Hydrolase</keyword>
<evidence type="ECO:0000256" key="1">
    <source>
        <dbReference type="ARBA" id="ARBA00009518"/>
    </source>
</evidence>
<comment type="subcellular location">
    <subcellularLocation>
        <location evidence="12">Cytoplasm</location>
    </subcellularLocation>
</comment>
<evidence type="ECO:0000256" key="5">
    <source>
        <dbReference type="ARBA" id="ARBA00022759"/>
    </source>
</evidence>
<evidence type="ECO:0000256" key="7">
    <source>
        <dbReference type="ARBA" id="ARBA00022801"/>
    </source>
</evidence>
<comment type="caution">
    <text evidence="15">The sequence shown here is derived from an EMBL/GenBank/DDBJ whole genome shotgun (WGS) entry which is preliminary data.</text>
</comment>
<dbReference type="InterPro" id="IPR036397">
    <property type="entry name" value="RNaseH_sf"/>
</dbReference>
<dbReference type="Proteomes" id="UP001269267">
    <property type="component" value="Unassembled WGS sequence"/>
</dbReference>
<comment type="subunit">
    <text evidence="12">Homodimer which binds Holliday junction (HJ) DNA. The HJ becomes 2-fold symmetrical on binding to RuvC with unstacked arms; it has a different conformation from HJ DNA in complex with RuvA. In the full resolvosome a probable DNA-RuvA(4)-RuvB(12)-RuvC(2) complex forms which resolves the HJ.</text>
</comment>
<dbReference type="SUPFAM" id="SSF53098">
    <property type="entry name" value="Ribonuclease H-like"/>
    <property type="match status" value="1"/>
</dbReference>
<gene>
    <name evidence="12 15" type="primary">ruvC</name>
    <name evidence="15" type="ORF">QC815_08090</name>
</gene>
<evidence type="ECO:0000256" key="2">
    <source>
        <dbReference type="ARBA" id="ARBA00022490"/>
    </source>
</evidence>
<evidence type="ECO:0000256" key="14">
    <source>
        <dbReference type="SAM" id="MobiDB-lite"/>
    </source>
</evidence>
<keyword evidence="4 12" id="KW-0479">Metal-binding</keyword>
<comment type="function">
    <text evidence="12">The RuvA-RuvB-RuvC complex processes Holliday junction (HJ) DNA during genetic recombination and DNA repair. Endonuclease that resolves HJ intermediates. Cleaves cruciform DNA by making single-stranded nicks across the HJ at symmetrical positions within the homologous arms, yielding a 5'-phosphate and a 3'-hydroxyl group; requires a central core of homology in the junction. The consensus cleavage sequence is 5'-(A/T)TT(C/G)-3'. Cleavage occurs on the 3'-side of the TT dinucleotide at the point of strand exchange. HJ branch migration catalyzed by RuvA-RuvB allows RuvC to scan DNA until it finds its consensus sequence, where it cleaves and resolves the cruciform DNA.</text>
</comment>
<feature type="active site" evidence="12">
    <location>
        <position position="75"/>
    </location>
</feature>
<evidence type="ECO:0000256" key="6">
    <source>
        <dbReference type="ARBA" id="ARBA00022763"/>
    </source>
</evidence>